<protein>
    <submittedName>
        <fullName evidence="3">Uncharacterized protein</fullName>
    </submittedName>
</protein>
<reference evidence="3 4" key="1">
    <citation type="submission" date="2021-07" db="EMBL/GenBank/DDBJ databases">
        <title>Whole genome sequencing of non-tuberculosis mycobacteria type-strains.</title>
        <authorList>
            <person name="Igarashi Y."/>
            <person name="Osugi A."/>
            <person name="Mitarai S."/>
        </authorList>
    </citation>
    <scope>NUCLEOTIDE SEQUENCE [LARGE SCALE GENOMIC DNA]</scope>
    <source>
        <strain evidence="3 4">JCM 16370</strain>
    </source>
</reference>
<sequence length="105" mass="11197">MAWATERATAIEISDRVQALQEAGKKRAVAAAQLSATSAATARSAAEQATTERAELQSKQGDLRRQILAVQSQYDSLTPDQRIALAGPPPRDPRVRAMPDPSASV</sequence>
<accession>A0ABX8VCB9</accession>
<keyword evidence="1" id="KW-0175">Coiled coil</keyword>
<gene>
    <name evidence="3" type="ORF">K0O64_20265</name>
</gene>
<organism evidence="3 4">
    <name type="scientific">Mycolicibacterium pallens</name>
    <dbReference type="NCBI Taxonomy" id="370524"/>
    <lineage>
        <taxon>Bacteria</taxon>
        <taxon>Bacillati</taxon>
        <taxon>Actinomycetota</taxon>
        <taxon>Actinomycetes</taxon>
        <taxon>Mycobacteriales</taxon>
        <taxon>Mycobacteriaceae</taxon>
        <taxon>Mycolicibacterium</taxon>
    </lineage>
</organism>
<evidence type="ECO:0000256" key="1">
    <source>
        <dbReference type="SAM" id="Coils"/>
    </source>
</evidence>
<dbReference type="Proteomes" id="UP000825367">
    <property type="component" value="Chromosome"/>
</dbReference>
<feature type="coiled-coil region" evidence="1">
    <location>
        <begin position="39"/>
        <end position="66"/>
    </location>
</feature>
<evidence type="ECO:0000256" key="2">
    <source>
        <dbReference type="SAM" id="MobiDB-lite"/>
    </source>
</evidence>
<proteinExistence type="predicted"/>
<evidence type="ECO:0000313" key="3">
    <source>
        <dbReference type="EMBL" id="QYL15431.1"/>
    </source>
</evidence>
<feature type="region of interest" description="Disordered" evidence="2">
    <location>
        <begin position="79"/>
        <end position="105"/>
    </location>
</feature>
<dbReference type="RefSeq" id="WP_096311902.1">
    <property type="nucleotide sequence ID" value="NZ_BAAAVX010000030.1"/>
</dbReference>
<evidence type="ECO:0000313" key="4">
    <source>
        <dbReference type="Proteomes" id="UP000825367"/>
    </source>
</evidence>
<dbReference type="EMBL" id="CP080333">
    <property type="protein sequence ID" value="QYL15431.1"/>
    <property type="molecule type" value="Genomic_DNA"/>
</dbReference>
<name>A0ABX8VCB9_9MYCO</name>
<keyword evidence="4" id="KW-1185">Reference proteome</keyword>